<organism evidence="1 2">
    <name type="scientific">Serendipita indica (strain DSM 11827)</name>
    <name type="common">Root endophyte fungus</name>
    <name type="synonym">Piriformospora indica</name>
    <dbReference type="NCBI Taxonomy" id="1109443"/>
    <lineage>
        <taxon>Eukaryota</taxon>
        <taxon>Fungi</taxon>
        <taxon>Dikarya</taxon>
        <taxon>Basidiomycota</taxon>
        <taxon>Agaricomycotina</taxon>
        <taxon>Agaricomycetes</taxon>
        <taxon>Sebacinales</taxon>
        <taxon>Serendipitaceae</taxon>
        <taxon>Serendipita</taxon>
    </lineage>
</organism>
<comment type="caution">
    <text evidence="1">The sequence shown here is derived from an EMBL/GenBank/DDBJ whole genome shotgun (WGS) entry which is preliminary data.</text>
</comment>
<dbReference type="AlphaFoldDB" id="G4TFT3"/>
<dbReference type="Proteomes" id="UP000007148">
    <property type="component" value="Unassembled WGS sequence"/>
</dbReference>
<protein>
    <recommendedName>
        <fullName evidence="3">F-box domain-containing protein</fullName>
    </recommendedName>
</protein>
<dbReference type="HOGENOM" id="CLU_927855_0_0_1"/>
<name>G4TFT3_SERID</name>
<dbReference type="EMBL" id="CAFZ01000074">
    <property type="protein sequence ID" value="CCA70184.1"/>
    <property type="molecule type" value="Genomic_DNA"/>
</dbReference>
<proteinExistence type="predicted"/>
<evidence type="ECO:0000313" key="2">
    <source>
        <dbReference type="Proteomes" id="UP000007148"/>
    </source>
</evidence>
<accession>G4TFT3</accession>
<evidence type="ECO:0000313" key="1">
    <source>
        <dbReference type="EMBL" id="CCA70184.1"/>
    </source>
</evidence>
<dbReference type="OrthoDB" id="3183475at2759"/>
<keyword evidence="2" id="KW-1185">Reference proteome</keyword>
<gene>
    <name evidence="1" type="ORF">PIIN_04123</name>
</gene>
<sequence length="300" mass="33369">MDLNDRDSSDIRSEHAKALNLLRHIGPMMDYSGSTASIDASLLYSYNSAVQSINEIRCYRPRRSLEDLPVEIWLAIVKEATLPEPYSRNGANLLIILTQVSQTLAKAIFQAPTLWSHIAVDSDVEDLQAVTSLFLTLSGDSVLSLEYEYGSASIYAVAPLLLPHVSRIQTLFMLQGEQTFLGADPFISRVPFPALQRLEIQYPYHSHDLRGILEQPIPNIANFASKTPLLSPGAPFIMYNSTAGYLRVTKGRLTDISVQIERIEQLATIMGIPSLKNVKLTSRGLNFFRYFAPGIEKGPI</sequence>
<dbReference type="InParanoid" id="G4TFT3"/>
<reference evidence="1 2" key="1">
    <citation type="journal article" date="2011" name="PLoS Pathog.">
        <title>Endophytic Life Strategies Decoded by Genome and Transcriptome Analyses of the Mutualistic Root Symbiont Piriformospora indica.</title>
        <authorList>
            <person name="Zuccaro A."/>
            <person name="Lahrmann U."/>
            <person name="Guldener U."/>
            <person name="Langen G."/>
            <person name="Pfiffi S."/>
            <person name="Biedenkopf D."/>
            <person name="Wong P."/>
            <person name="Samans B."/>
            <person name="Grimm C."/>
            <person name="Basiewicz M."/>
            <person name="Murat C."/>
            <person name="Martin F."/>
            <person name="Kogel K.H."/>
        </authorList>
    </citation>
    <scope>NUCLEOTIDE SEQUENCE [LARGE SCALE GENOMIC DNA]</scope>
    <source>
        <strain evidence="1 2">DSM 11827</strain>
    </source>
</reference>
<evidence type="ECO:0008006" key="3">
    <source>
        <dbReference type="Google" id="ProtNLM"/>
    </source>
</evidence>